<dbReference type="OrthoDB" id="440553at2759"/>
<dbReference type="Gene3D" id="1.20.1250.20">
    <property type="entry name" value="MFS general substrate transporter like domains"/>
    <property type="match status" value="2"/>
</dbReference>
<dbReference type="InterPro" id="IPR050930">
    <property type="entry name" value="MFS_Vesicular_Transporter"/>
</dbReference>
<evidence type="ECO:0000256" key="3">
    <source>
        <dbReference type="ARBA" id="ARBA00022448"/>
    </source>
</evidence>
<feature type="compositionally biased region" description="Low complexity" evidence="7">
    <location>
        <begin position="230"/>
        <end position="242"/>
    </location>
</feature>
<evidence type="ECO:0000256" key="1">
    <source>
        <dbReference type="ARBA" id="ARBA00004141"/>
    </source>
</evidence>
<dbReference type="InterPro" id="IPR036259">
    <property type="entry name" value="MFS_trans_sf"/>
</dbReference>
<feature type="transmembrane region" description="Helical" evidence="8">
    <location>
        <begin position="55"/>
        <end position="74"/>
    </location>
</feature>
<proteinExistence type="inferred from homology"/>
<feature type="transmembrane region" description="Helical" evidence="8">
    <location>
        <begin position="108"/>
        <end position="134"/>
    </location>
</feature>
<keyword evidence="3" id="KW-0813">Transport</keyword>
<feature type="transmembrane region" description="Helical" evidence="8">
    <location>
        <begin position="329"/>
        <end position="348"/>
    </location>
</feature>
<gene>
    <name evidence="10" type="ORF">OBBRIDRAFT_783921</name>
</gene>
<accession>A0A8E2DHN9</accession>
<evidence type="ECO:0000256" key="8">
    <source>
        <dbReference type="SAM" id="Phobius"/>
    </source>
</evidence>
<evidence type="ECO:0000256" key="4">
    <source>
        <dbReference type="ARBA" id="ARBA00022692"/>
    </source>
</evidence>
<dbReference type="GO" id="GO:0022857">
    <property type="term" value="F:transmembrane transporter activity"/>
    <property type="evidence" value="ECO:0007669"/>
    <property type="project" value="InterPro"/>
</dbReference>
<evidence type="ECO:0000313" key="10">
    <source>
        <dbReference type="EMBL" id="OCH86034.1"/>
    </source>
</evidence>
<evidence type="ECO:0000256" key="2">
    <source>
        <dbReference type="ARBA" id="ARBA00006829"/>
    </source>
</evidence>
<dbReference type="GO" id="GO:0016020">
    <property type="term" value="C:membrane"/>
    <property type="evidence" value="ECO:0007669"/>
    <property type="project" value="UniProtKB-SubCell"/>
</dbReference>
<dbReference type="PROSITE" id="PS50850">
    <property type="entry name" value="MFS"/>
    <property type="match status" value="1"/>
</dbReference>
<protein>
    <submittedName>
        <fullName evidence="10">MFS general substrate transporter</fullName>
    </submittedName>
</protein>
<name>A0A8E2DHN9_9APHY</name>
<feature type="transmembrane region" description="Helical" evidence="8">
    <location>
        <begin position="17"/>
        <end position="43"/>
    </location>
</feature>
<comment type="similarity">
    <text evidence="2">Belongs to the major facilitator superfamily. Vesicular transporter family.</text>
</comment>
<dbReference type="EMBL" id="KV722548">
    <property type="protein sequence ID" value="OCH86034.1"/>
    <property type="molecule type" value="Genomic_DNA"/>
</dbReference>
<keyword evidence="4 8" id="KW-0812">Transmembrane</keyword>
<dbReference type="InterPro" id="IPR020846">
    <property type="entry name" value="MFS_dom"/>
</dbReference>
<dbReference type="Proteomes" id="UP000250043">
    <property type="component" value="Unassembled WGS sequence"/>
</dbReference>
<dbReference type="InterPro" id="IPR001958">
    <property type="entry name" value="Tet-R_TetA/multi-R_MdtG-like"/>
</dbReference>
<feature type="region of interest" description="Disordered" evidence="7">
    <location>
        <begin position="203"/>
        <end position="242"/>
    </location>
</feature>
<sequence>MPPTSNRWKAWRASVPFITFVVALGTTTDVLVYSLVITVFPFQLERLRYHDVSSLVGWLLFIYSASLVCATPLAAMVSERFHSRRGVMIAGQCSLIVSQLLLMEAPTFWVMCIGRAFEGFSSAVVVTVGFALLCDTVPEADIGSKLGIAMIGYPLGSLMGPPIGGALYDRWGYRAPFIFGIIFTVFDMAGRILIVEKRNLPPMEQTEQTSGDADPEKEAKSTNGTTTQFEPVPSAESPASTPAPELSVFGVLWKLLRSSRTIVTLAVTFVWQAYCGKNHFARRSAKIAKKCATFVEIGKNLRYPFAFSAAEVTMPLHLQATWGLNSTKVGLVFLASILPTIISSPLAGTLSDKFGTGVIASLLLLLGIPWWGALTRTFSLAFFIVAYAIENAFIAATASPLSSELAAVTRGMDGVGYAHTYGAFNIFYGLGNSKFSRLIIWQIYGHSSIGWDLINYINLAILAVCLVLVLNFLGEKPLLQGLLRCRAVVAN</sequence>
<evidence type="ECO:0000313" key="11">
    <source>
        <dbReference type="Proteomes" id="UP000250043"/>
    </source>
</evidence>
<feature type="transmembrane region" description="Helical" evidence="8">
    <location>
        <begin position="380"/>
        <end position="401"/>
    </location>
</feature>
<organism evidence="10 11">
    <name type="scientific">Obba rivulosa</name>
    <dbReference type="NCBI Taxonomy" id="1052685"/>
    <lineage>
        <taxon>Eukaryota</taxon>
        <taxon>Fungi</taxon>
        <taxon>Dikarya</taxon>
        <taxon>Basidiomycota</taxon>
        <taxon>Agaricomycotina</taxon>
        <taxon>Agaricomycetes</taxon>
        <taxon>Polyporales</taxon>
        <taxon>Gelatoporiaceae</taxon>
        <taxon>Obba</taxon>
    </lineage>
</organism>
<evidence type="ECO:0000256" key="6">
    <source>
        <dbReference type="ARBA" id="ARBA00023136"/>
    </source>
</evidence>
<feature type="transmembrane region" description="Helical" evidence="8">
    <location>
        <begin position="453"/>
        <end position="474"/>
    </location>
</feature>
<evidence type="ECO:0000259" key="9">
    <source>
        <dbReference type="PROSITE" id="PS50850"/>
    </source>
</evidence>
<evidence type="ECO:0000256" key="7">
    <source>
        <dbReference type="SAM" id="MobiDB-lite"/>
    </source>
</evidence>
<dbReference type="PANTHER" id="PTHR23506">
    <property type="entry name" value="GH10249P"/>
    <property type="match status" value="1"/>
</dbReference>
<reference evidence="10 11" key="1">
    <citation type="submission" date="2016-07" db="EMBL/GenBank/DDBJ databases">
        <title>Draft genome of the white-rot fungus Obba rivulosa 3A-2.</title>
        <authorList>
            <consortium name="DOE Joint Genome Institute"/>
            <person name="Miettinen O."/>
            <person name="Riley R."/>
            <person name="Acob R."/>
            <person name="Barry K."/>
            <person name="Cullen D."/>
            <person name="De Vries R."/>
            <person name="Hainaut M."/>
            <person name="Hatakka A."/>
            <person name="Henrissat B."/>
            <person name="Hilden K."/>
            <person name="Kuo R."/>
            <person name="Labutti K."/>
            <person name="Lipzen A."/>
            <person name="Makela M.R."/>
            <person name="Sandor L."/>
            <person name="Spatafora J.W."/>
            <person name="Grigoriev I.V."/>
            <person name="Hibbett D.S."/>
        </authorList>
    </citation>
    <scope>NUCLEOTIDE SEQUENCE [LARGE SCALE GENOMIC DNA]</scope>
    <source>
        <strain evidence="10 11">3A-2</strain>
    </source>
</reference>
<dbReference type="InterPro" id="IPR011701">
    <property type="entry name" value="MFS"/>
</dbReference>
<feature type="transmembrane region" description="Helical" evidence="8">
    <location>
        <begin position="146"/>
        <end position="168"/>
    </location>
</feature>
<keyword evidence="5 8" id="KW-1133">Transmembrane helix</keyword>
<evidence type="ECO:0000256" key="5">
    <source>
        <dbReference type="ARBA" id="ARBA00022989"/>
    </source>
</evidence>
<keyword evidence="11" id="KW-1185">Reference proteome</keyword>
<comment type="subcellular location">
    <subcellularLocation>
        <location evidence="1">Membrane</location>
        <topology evidence="1">Multi-pass membrane protein</topology>
    </subcellularLocation>
</comment>
<dbReference type="SUPFAM" id="SSF103473">
    <property type="entry name" value="MFS general substrate transporter"/>
    <property type="match status" value="2"/>
</dbReference>
<keyword evidence="6 8" id="KW-0472">Membrane</keyword>
<dbReference type="CDD" id="cd17325">
    <property type="entry name" value="MFS_MdtG_SLC18_like"/>
    <property type="match status" value="1"/>
</dbReference>
<feature type="domain" description="Major facilitator superfamily (MFS) profile" evidence="9">
    <location>
        <begin position="18"/>
        <end position="477"/>
    </location>
</feature>
<dbReference type="PANTHER" id="PTHR23506:SF23">
    <property type="entry name" value="GH10249P"/>
    <property type="match status" value="1"/>
</dbReference>
<feature type="transmembrane region" description="Helical" evidence="8">
    <location>
        <begin position="354"/>
        <end position="373"/>
    </location>
</feature>
<dbReference type="PRINTS" id="PR01035">
    <property type="entry name" value="TCRTETA"/>
</dbReference>
<dbReference type="AlphaFoldDB" id="A0A8E2DHN9"/>
<dbReference type="Pfam" id="PF07690">
    <property type="entry name" value="MFS_1"/>
    <property type="match status" value="1"/>
</dbReference>
<feature type="transmembrane region" description="Helical" evidence="8">
    <location>
        <begin position="174"/>
        <end position="194"/>
    </location>
</feature>